<proteinExistence type="predicted"/>
<dbReference type="GO" id="GO:0009631">
    <property type="term" value="P:cold acclimation"/>
    <property type="evidence" value="ECO:0007669"/>
    <property type="project" value="InterPro"/>
</dbReference>
<dbReference type="GO" id="GO:0010150">
    <property type="term" value="P:leaf senescence"/>
    <property type="evidence" value="ECO:0007669"/>
    <property type="project" value="InterPro"/>
</dbReference>
<dbReference type="OMA" id="KSTCDEA"/>
<reference evidence="1 4" key="2">
    <citation type="journal article" date="2014" name="BMC Genomics">
        <title>An improved genome release (version Mt4.0) for the model legume Medicago truncatula.</title>
        <authorList>
            <person name="Tang H."/>
            <person name="Krishnakumar V."/>
            <person name="Bidwell S."/>
            <person name="Rosen B."/>
            <person name="Chan A."/>
            <person name="Zhou S."/>
            <person name="Gentzbittel L."/>
            <person name="Childs K.L."/>
            <person name="Yandell M."/>
            <person name="Gundlach H."/>
            <person name="Mayer K.F."/>
            <person name="Schwartz D.C."/>
            <person name="Town C.D."/>
        </authorList>
    </citation>
    <scope>GENOME REANNOTATION</scope>
    <source>
        <strain evidence="3 4">cv. Jemalong A17</strain>
    </source>
</reference>
<reference evidence="2" key="5">
    <citation type="journal article" date="2018" name="Nat. Plants">
        <title>Whole-genome landscape of Medicago truncatula symbiotic genes.</title>
        <authorList>
            <person name="Pecrix Y."/>
            <person name="Gamas P."/>
            <person name="Carrere S."/>
        </authorList>
    </citation>
    <scope>NUCLEOTIDE SEQUENCE</scope>
    <source>
        <tissue evidence="2">Leaves</tissue>
    </source>
</reference>
<dbReference type="STRING" id="3880.G7J6I4"/>
<evidence type="ECO:0000313" key="4">
    <source>
        <dbReference type="Proteomes" id="UP000002051"/>
    </source>
</evidence>
<reference evidence="3" key="3">
    <citation type="submission" date="2015-04" db="UniProtKB">
        <authorList>
            <consortium name="EnsemblPlants"/>
        </authorList>
    </citation>
    <scope>IDENTIFICATION</scope>
    <source>
        <strain evidence="3">cv. Jemalong A17</strain>
    </source>
</reference>
<protein>
    <submittedName>
        <fullName evidence="1">Mediator of RNA polymerase II transcription subunit 32, putative</fullName>
    </submittedName>
    <submittedName>
        <fullName evidence="2">Putative mediator of RNA polymerase II transcription subunit 32</fullName>
    </submittedName>
</protein>
<organism evidence="1 4">
    <name type="scientific">Medicago truncatula</name>
    <name type="common">Barrel medic</name>
    <name type="synonym">Medicago tribuloides</name>
    <dbReference type="NCBI Taxonomy" id="3880"/>
    <lineage>
        <taxon>Eukaryota</taxon>
        <taxon>Viridiplantae</taxon>
        <taxon>Streptophyta</taxon>
        <taxon>Embryophyta</taxon>
        <taxon>Tracheophyta</taxon>
        <taxon>Spermatophyta</taxon>
        <taxon>Magnoliopsida</taxon>
        <taxon>eudicotyledons</taxon>
        <taxon>Gunneridae</taxon>
        <taxon>Pentapetalae</taxon>
        <taxon>rosids</taxon>
        <taxon>fabids</taxon>
        <taxon>Fabales</taxon>
        <taxon>Fabaceae</taxon>
        <taxon>Papilionoideae</taxon>
        <taxon>50 kb inversion clade</taxon>
        <taxon>NPAAA clade</taxon>
        <taxon>Hologalegina</taxon>
        <taxon>IRL clade</taxon>
        <taxon>Trifolieae</taxon>
        <taxon>Medicago</taxon>
    </lineage>
</organism>
<sequence length="90" mass="9928">MDSVVDSLKNAYQDFVDAAATVLEASNISGALDTAATDTALKSFKQKWELFKVACDQAEEYVQSVKQRVESESLVVDAEMLLESIEKLHN</sequence>
<dbReference type="HOGENOM" id="CLU_186407_0_0_1"/>
<gene>
    <name evidence="1" type="ordered locus">MTR_3g116310</name>
    <name evidence="2" type="ORF">MtrunA17_Chr3g0144401</name>
</gene>
<dbReference type="Proteomes" id="UP000002051">
    <property type="component" value="Chromosome 3"/>
</dbReference>
<dbReference type="GO" id="GO:0006355">
    <property type="term" value="P:regulation of DNA-templated transcription"/>
    <property type="evidence" value="ECO:0007669"/>
    <property type="project" value="InterPro"/>
</dbReference>
<dbReference type="AlphaFoldDB" id="G7J6I4"/>
<dbReference type="PANTHER" id="PTHR35989:SF1">
    <property type="entry name" value="MEDIATOR OF RNA POLYMERASE II TRANSCRIPTION SUBUNIT 32"/>
    <property type="match status" value="1"/>
</dbReference>
<dbReference type="GO" id="GO:0016592">
    <property type="term" value="C:mediator complex"/>
    <property type="evidence" value="ECO:0007669"/>
    <property type="project" value="InterPro"/>
</dbReference>
<name>G7J6I4_MEDTR</name>
<dbReference type="EnsemblPlants" id="AES74143">
    <property type="protein sequence ID" value="AES74143"/>
    <property type="gene ID" value="MTR_3g116310"/>
</dbReference>
<keyword evidence="4" id="KW-1185">Reference proteome</keyword>
<reference evidence="1 4" key="1">
    <citation type="journal article" date="2011" name="Nature">
        <title>The Medicago genome provides insight into the evolution of rhizobial symbioses.</title>
        <authorList>
            <person name="Young N.D."/>
            <person name="Debelle F."/>
            <person name="Oldroyd G.E."/>
            <person name="Geurts R."/>
            <person name="Cannon S.B."/>
            <person name="Udvardi M.K."/>
            <person name="Benedito V.A."/>
            <person name="Mayer K.F."/>
            <person name="Gouzy J."/>
            <person name="Schoof H."/>
            <person name="Van de Peer Y."/>
            <person name="Proost S."/>
            <person name="Cook D.R."/>
            <person name="Meyers B.C."/>
            <person name="Spannagl M."/>
            <person name="Cheung F."/>
            <person name="De Mita S."/>
            <person name="Krishnakumar V."/>
            <person name="Gundlach H."/>
            <person name="Zhou S."/>
            <person name="Mudge J."/>
            <person name="Bharti A.K."/>
            <person name="Murray J.D."/>
            <person name="Naoumkina M.A."/>
            <person name="Rosen B."/>
            <person name="Silverstein K.A."/>
            <person name="Tang H."/>
            <person name="Rombauts S."/>
            <person name="Zhao P.X."/>
            <person name="Zhou P."/>
            <person name="Barbe V."/>
            <person name="Bardou P."/>
            <person name="Bechner M."/>
            <person name="Bellec A."/>
            <person name="Berger A."/>
            <person name="Berges H."/>
            <person name="Bidwell S."/>
            <person name="Bisseling T."/>
            <person name="Choisne N."/>
            <person name="Couloux A."/>
            <person name="Denny R."/>
            <person name="Deshpande S."/>
            <person name="Dai X."/>
            <person name="Doyle J.J."/>
            <person name="Dudez A.M."/>
            <person name="Farmer A.D."/>
            <person name="Fouteau S."/>
            <person name="Franken C."/>
            <person name="Gibelin C."/>
            <person name="Gish J."/>
            <person name="Goldstein S."/>
            <person name="Gonzalez A.J."/>
            <person name="Green P.J."/>
            <person name="Hallab A."/>
            <person name="Hartog M."/>
            <person name="Hua A."/>
            <person name="Humphray S.J."/>
            <person name="Jeong D.H."/>
            <person name="Jing Y."/>
            <person name="Jocker A."/>
            <person name="Kenton S.M."/>
            <person name="Kim D.J."/>
            <person name="Klee K."/>
            <person name="Lai H."/>
            <person name="Lang C."/>
            <person name="Lin S."/>
            <person name="Macmil S.L."/>
            <person name="Magdelenat G."/>
            <person name="Matthews L."/>
            <person name="McCorrison J."/>
            <person name="Monaghan E.L."/>
            <person name="Mun J.H."/>
            <person name="Najar F.Z."/>
            <person name="Nicholson C."/>
            <person name="Noirot C."/>
            <person name="O'Bleness M."/>
            <person name="Paule C.R."/>
            <person name="Poulain J."/>
            <person name="Prion F."/>
            <person name="Qin B."/>
            <person name="Qu C."/>
            <person name="Retzel E.F."/>
            <person name="Riddle C."/>
            <person name="Sallet E."/>
            <person name="Samain S."/>
            <person name="Samson N."/>
            <person name="Sanders I."/>
            <person name="Saurat O."/>
            <person name="Scarpelli C."/>
            <person name="Schiex T."/>
            <person name="Segurens B."/>
            <person name="Severin A.J."/>
            <person name="Sherrier D.J."/>
            <person name="Shi R."/>
            <person name="Sims S."/>
            <person name="Singer S.R."/>
            <person name="Sinharoy S."/>
            <person name="Sterck L."/>
            <person name="Viollet A."/>
            <person name="Wang B.B."/>
            <person name="Wang K."/>
            <person name="Wang M."/>
            <person name="Wang X."/>
            <person name="Warfsmann J."/>
            <person name="Weissenbach J."/>
            <person name="White D.D."/>
            <person name="White J.D."/>
            <person name="Wiley G.B."/>
            <person name="Wincker P."/>
            <person name="Xing Y."/>
            <person name="Yang L."/>
            <person name="Yao Z."/>
            <person name="Ying F."/>
            <person name="Zhai J."/>
            <person name="Zhou L."/>
            <person name="Zuber A."/>
            <person name="Denarie J."/>
            <person name="Dixon R.A."/>
            <person name="May G.D."/>
            <person name="Schwartz D.C."/>
            <person name="Rogers J."/>
            <person name="Quetier F."/>
            <person name="Town C.D."/>
            <person name="Roe B.A."/>
        </authorList>
    </citation>
    <scope>NUCLEOTIDE SEQUENCE [LARGE SCALE GENOMIC DNA]</scope>
    <source>
        <strain evidence="1">A17</strain>
        <strain evidence="3 4">cv. Jemalong A17</strain>
    </source>
</reference>
<dbReference type="EMBL" id="PSQE01000003">
    <property type="protein sequence ID" value="RHN71272.1"/>
    <property type="molecule type" value="Genomic_DNA"/>
</dbReference>
<evidence type="ECO:0000313" key="5">
    <source>
        <dbReference type="Proteomes" id="UP000265566"/>
    </source>
</evidence>
<accession>G7J6I4</accession>
<dbReference type="EMBL" id="CM001219">
    <property type="protein sequence ID" value="AES74143.1"/>
    <property type="molecule type" value="Genomic_DNA"/>
</dbReference>
<dbReference type="PaxDb" id="3880-AES74143"/>
<dbReference type="InterPro" id="IPR033244">
    <property type="entry name" value="MED32"/>
</dbReference>
<dbReference type="Proteomes" id="UP000265566">
    <property type="component" value="Chromosome 3"/>
</dbReference>
<evidence type="ECO:0000313" key="3">
    <source>
        <dbReference type="EnsemblPlants" id="AES74143"/>
    </source>
</evidence>
<dbReference type="PANTHER" id="PTHR35989">
    <property type="entry name" value="MEDIATOR OF RNA POLYMERASE II TRANSCRIPTION SUBUNIT 32"/>
    <property type="match status" value="1"/>
</dbReference>
<dbReference type="GO" id="GO:0048364">
    <property type="term" value="P:root development"/>
    <property type="evidence" value="ECO:0007669"/>
    <property type="project" value="InterPro"/>
</dbReference>
<dbReference type="Gramene" id="rna19931">
    <property type="protein sequence ID" value="RHN71272.1"/>
    <property type="gene ID" value="gene19931"/>
</dbReference>
<reference evidence="5" key="4">
    <citation type="journal article" date="2018" name="Nat. Plants">
        <title>Whole-genome landscape of Medicago truncatula symbiotic genes.</title>
        <authorList>
            <person name="Pecrix Y."/>
            <person name="Staton S.E."/>
            <person name="Sallet E."/>
            <person name="Lelandais-Briere C."/>
            <person name="Moreau S."/>
            <person name="Carrere S."/>
            <person name="Blein T."/>
            <person name="Jardinaud M.F."/>
            <person name="Latrasse D."/>
            <person name="Zouine M."/>
            <person name="Zahm M."/>
            <person name="Kreplak J."/>
            <person name="Mayjonade B."/>
            <person name="Satge C."/>
            <person name="Perez M."/>
            <person name="Cauet S."/>
            <person name="Marande W."/>
            <person name="Chantry-Darmon C."/>
            <person name="Lopez-Roques C."/>
            <person name="Bouchez O."/>
            <person name="Berard A."/>
            <person name="Debelle F."/>
            <person name="Munos S."/>
            <person name="Bendahmane A."/>
            <person name="Berges H."/>
            <person name="Niebel A."/>
            <person name="Buitink J."/>
            <person name="Frugier F."/>
            <person name="Benhamed M."/>
            <person name="Crespi M."/>
            <person name="Gouzy J."/>
            <person name="Gamas P."/>
        </authorList>
    </citation>
    <scope>NUCLEOTIDE SEQUENCE [LARGE SCALE GENOMIC DNA]</scope>
    <source>
        <strain evidence="5">cv. Jemalong A17</strain>
    </source>
</reference>
<evidence type="ECO:0000313" key="2">
    <source>
        <dbReference type="EMBL" id="RHN71272.1"/>
    </source>
</evidence>
<evidence type="ECO:0000313" key="1">
    <source>
        <dbReference type="EMBL" id="AES74143.1"/>
    </source>
</evidence>